<comment type="caution">
    <text evidence="1">The sequence shown here is derived from an EMBL/GenBank/DDBJ whole genome shotgun (WGS) entry which is preliminary data.</text>
</comment>
<proteinExistence type="predicted"/>
<accession>A0A6B0TAR1</accession>
<protein>
    <submittedName>
        <fullName evidence="1">Uncharacterized protein</fullName>
    </submittedName>
</protein>
<dbReference type="AlphaFoldDB" id="A0A6B0TAR1"/>
<organism evidence="1 2">
    <name type="scientific">Halovenus carboxidivorans</name>
    <dbReference type="NCBI Taxonomy" id="2692199"/>
    <lineage>
        <taxon>Archaea</taxon>
        <taxon>Methanobacteriati</taxon>
        <taxon>Methanobacteriota</taxon>
        <taxon>Stenosarchaea group</taxon>
        <taxon>Halobacteria</taxon>
        <taxon>Halobacteriales</taxon>
        <taxon>Haloarculaceae</taxon>
        <taxon>Halovenus</taxon>
    </lineage>
</organism>
<dbReference type="Pfam" id="PF19102">
    <property type="entry name" value="DUF5789"/>
    <property type="match status" value="1"/>
</dbReference>
<evidence type="ECO:0000313" key="2">
    <source>
        <dbReference type="Proteomes" id="UP000466535"/>
    </source>
</evidence>
<dbReference type="InterPro" id="IPR043899">
    <property type="entry name" value="DUF5789"/>
</dbReference>
<sequence length="107" mass="11531">MAARPPSNDLDDEPDTVEFGIVALEARVDDRGVSFPISAGELEAAHGDLRLAVDPSGAKITLAEALAACEQERFESKQDLLNAMHPVFEEKRSSTGLIGRLRALVPF</sequence>
<evidence type="ECO:0000313" key="1">
    <source>
        <dbReference type="EMBL" id="MXR52693.1"/>
    </source>
</evidence>
<keyword evidence="2" id="KW-1185">Reference proteome</keyword>
<dbReference type="EMBL" id="WUUT01000005">
    <property type="protein sequence ID" value="MXR52693.1"/>
    <property type="molecule type" value="Genomic_DNA"/>
</dbReference>
<dbReference type="RefSeq" id="WP_159764807.1">
    <property type="nucleotide sequence ID" value="NZ_WUUT01000005.1"/>
</dbReference>
<dbReference type="OrthoDB" id="317711at2157"/>
<gene>
    <name evidence="1" type="ORF">GRX03_13895</name>
</gene>
<name>A0A6B0TAR1_9EURY</name>
<dbReference type="Proteomes" id="UP000466535">
    <property type="component" value="Unassembled WGS sequence"/>
</dbReference>
<reference evidence="1 2" key="1">
    <citation type="submission" date="2019-12" db="EMBL/GenBank/DDBJ databases">
        <title>Isolation and characterization of three novel carbon monoxide-oxidizing members of Halobacteria from salione crusts and soils.</title>
        <authorList>
            <person name="Myers M.R."/>
            <person name="King G.M."/>
        </authorList>
    </citation>
    <scope>NUCLEOTIDE SEQUENCE [LARGE SCALE GENOMIC DNA]</scope>
    <source>
        <strain evidence="1 2">WSH3</strain>
    </source>
</reference>